<dbReference type="Gene3D" id="1.10.357.10">
    <property type="entry name" value="Tetracycline Repressor, domain 2"/>
    <property type="match status" value="1"/>
</dbReference>
<evidence type="ECO:0000256" key="1">
    <source>
        <dbReference type="ARBA" id="ARBA00023125"/>
    </source>
</evidence>
<evidence type="ECO:0000256" key="2">
    <source>
        <dbReference type="PROSITE-ProRule" id="PRU00335"/>
    </source>
</evidence>
<dbReference type="Pfam" id="PF00440">
    <property type="entry name" value="TetR_N"/>
    <property type="match status" value="1"/>
</dbReference>
<evidence type="ECO:0000259" key="3">
    <source>
        <dbReference type="PROSITE" id="PS50977"/>
    </source>
</evidence>
<feature type="DNA-binding region" description="H-T-H motif" evidence="2">
    <location>
        <begin position="42"/>
        <end position="61"/>
    </location>
</feature>
<keyword evidence="5" id="KW-1185">Reference proteome</keyword>
<keyword evidence="1 2" id="KW-0238">DNA-binding</keyword>
<dbReference type="Pfam" id="PF21306">
    <property type="entry name" value="TetR_C_40"/>
    <property type="match status" value="1"/>
</dbReference>
<dbReference type="InterPro" id="IPR009057">
    <property type="entry name" value="Homeodomain-like_sf"/>
</dbReference>
<organism evidence="4 5">
    <name type="scientific">Pacificibacter maritimus</name>
    <dbReference type="NCBI Taxonomy" id="762213"/>
    <lineage>
        <taxon>Bacteria</taxon>
        <taxon>Pseudomonadati</taxon>
        <taxon>Pseudomonadota</taxon>
        <taxon>Alphaproteobacteria</taxon>
        <taxon>Rhodobacterales</taxon>
        <taxon>Roseobacteraceae</taxon>
        <taxon>Pacificibacter</taxon>
    </lineage>
</organism>
<name>A0A3N4UH03_9RHOB</name>
<comment type="caution">
    <text evidence="4">The sequence shown here is derived from an EMBL/GenBank/DDBJ whole genome shotgun (WGS) entry which is preliminary data.</text>
</comment>
<dbReference type="InterPro" id="IPR001647">
    <property type="entry name" value="HTH_TetR"/>
</dbReference>
<proteinExistence type="predicted"/>
<dbReference type="EMBL" id="RKQK01000003">
    <property type="protein sequence ID" value="RPE66531.1"/>
    <property type="molecule type" value="Genomic_DNA"/>
</dbReference>
<dbReference type="InterPro" id="IPR036271">
    <property type="entry name" value="Tet_transcr_reg_TetR-rel_C_sf"/>
</dbReference>
<dbReference type="Proteomes" id="UP000269689">
    <property type="component" value="Unassembled WGS sequence"/>
</dbReference>
<sequence>MSGDQETDHRKRVGADRRAKTRQRLIESAMPVFAQKGVGASAIDDVIATAGVSRGTFYNYFQSNRELLLAVNDQLRDEFIALVHDAVGDFEDPAERIAASIGLMIQFARSNPLLASFITQVGLEAAGPERLISGYMARQIRQGIDQGRFVDGPLNVALDMVAGATLFAFLRVSLGEASDSHGSHVVTAILRGLGLSPDEAAQIAQKPLPEMDITAACSLVQSTINAKSSIDQD</sequence>
<evidence type="ECO:0000313" key="4">
    <source>
        <dbReference type="EMBL" id="RPE66531.1"/>
    </source>
</evidence>
<dbReference type="PROSITE" id="PS50977">
    <property type="entry name" value="HTH_TETR_2"/>
    <property type="match status" value="1"/>
</dbReference>
<dbReference type="PANTHER" id="PTHR43479">
    <property type="entry name" value="ACREF/ENVCD OPERON REPRESSOR-RELATED"/>
    <property type="match status" value="1"/>
</dbReference>
<reference evidence="4 5" key="1">
    <citation type="submission" date="2018-11" db="EMBL/GenBank/DDBJ databases">
        <title>Genomic Encyclopedia of Type Strains, Phase IV (KMG-IV): sequencing the most valuable type-strain genomes for metagenomic binning, comparative biology and taxonomic classification.</title>
        <authorList>
            <person name="Goeker M."/>
        </authorList>
    </citation>
    <scope>NUCLEOTIDE SEQUENCE [LARGE SCALE GENOMIC DNA]</scope>
    <source>
        <strain evidence="4 5">DSM 104731</strain>
    </source>
</reference>
<dbReference type="InterPro" id="IPR049513">
    <property type="entry name" value="TetR_C_40"/>
</dbReference>
<dbReference type="GO" id="GO:0003677">
    <property type="term" value="F:DNA binding"/>
    <property type="evidence" value="ECO:0007669"/>
    <property type="project" value="UniProtKB-UniRule"/>
</dbReference>
<dbReference type="InterPro" id="IPR050624">
    <property type="entry name" value="HTH-type_Tx_Regulator"/>
</dbReference>
<gene>
    <name evidence="4" type="ORF">EDD53_2235</name>
</gene>
<dbReference type="RefSeq" id="WP_170162745.1">
    <property type="nucleotide sequence ID" value="NZ_RKQK01000003.1"/>
</dbReference>
<dbReference type="SUPFAM" id="SSF46689">
    <property type="entry name" value="Homeodomain-like"/>
    <property type="match status" value="1"/>
</dbReference>
<protein>
    <submittedName>
        <fullName evidence="4">TetR family transcriptional regulator</fullName>
    </submittedName>
</protein>
<accession>A0A3N4UH03</accession>
<dbReference type="PRINTS" id="PR00455">
    <property type="entry name" value="HTHTETR"/>
</dbReference>
<dbReference type="PANTHER" id="PTHR43479:SF11">
    <property type="entry name" value="ACREF_ENVCD OPERON REPRESSOR-RELATED"/>
    <property type="match status" value="1"/>
</dbReference>
<evidence type="ECO:0000313" key="5">
    <source>
        <dbReference type="Proteomes" id="UP000269689"/>
    </source>
</evidence>
<dbReference type="SUPFAM" id="SSF48498">
    <property type="entry name" value="Tetracyclin repressor-like, C-terminal domain"/>
    <property type="match status" value="1"/>
</dbReference>
<feature type="domain" description="HTH tetR-type" evidence="3">
    <location>
        <begin position="19"/>
        <end position="79"/>
    </location>
</feature>
<dbReference type="AlphaFoldDB" id="A0A3N4UH03"/>